<sequence length="214" mass="24488">MYSQTTTGKLPKGAVGVQSFQGRLRLRLPRQLFNGKQQYLYLGLPDTTVNRKVAEAKAKIIEADIAFERFDYTLAKYGKSQPNLAVLESPQPKPILNLAELWARYTEVRSNDVSETTLKLNYARVASHINKLPTKSLEDAIAIRDYLIKHNSPYTAKRIWIQLNACCKWAKRSKLIADNPFSEMAEDFKLNNNRESEDIDSFSKQEMEVVISEE</sequence>
<keyword evidence="4" id="KW-1185">Reference proteome</keyword>
<protein>
    <recommendedName>
        <fullName evidence="2">Min27-like integrase DNA-binding domain-containing protein</fullName>
    </recommendedName>
</protein>
<dbReference type="EMBL" id="BLAY01000219">
    <property type="protein sequence ID" value="GET43384.1"/>
    <property type="molecule type" value="Genomic_DNA"/>
</dbReference>
<name>A0AAV3XLM8_9CYAN</name>
<comment type="caution">
    <text evidence="3">The sequence shown here is derived from an EMBL/GenBank/DDBJ whole genome shotgun (WGS) entry which is preliminary data.</text>
</comment>
<keyword evidence="1" id="KW-0238">DNA-binding</keyword>
<feature type="domain" description="Min27-like integrase DNA-binding" evidence="2">
    <location>
        <begin position="21"/>
        <end position="73"/>
    </location>
</feature>
<proteinExistence type="predicted"/>
<evidence type="ECO:0000313" key="4">
    <source>
        <dbReference type="Proteomes" id="UP001050975"/>
    </source>
</evidence>
<dbReference type="RefSeq" id="WP_226592148.1">
    <property type="nucleotide sequence ID" value="NZ_BLAY01000219.1"/>
</dbReference>
<dbReference type="Proteomes" id="UP001050975">
    <property type="component" value="Unassembled WGS sequence"/>
</dbReference>
<evidence type="ECO:0000256" key="1">
    <source>
        <dbReference type="ARBA" id="ARBA00023125"/>
    </source>
</evidence>
<dbReference type="Gene3D" id="1.10.150.130">
    <property type="match status" value="1"/>
</dbReference>
<dbReference type="Pfam" id="PF12167">
    <property type="entry name" value="Arm-DNA-bind_2"/>
    <property type="match status" value="1"/>
</dbReference>
<accession>A0AAV3XLM8</accession>
<reference evidence="3" key="1">
    <citation type="submission" date="2019-10" db="EMBL/GenBank/DDBJ databases">
        <title>Draft genome sequece of Microseira wollei NIES-4236.</title>
        <authorList>
            <person name="Yamaguchi H."/>
            <person name="Suzuki S."/>
            <person name="Kawachi M."/>
        </authorList>
    </citation>
    <scope>NUCLEOTIDE SEQUENCE</scope>
    <source>
        <strain evidence="3">NIES-4236</strain>
    </source>
</reference>
<organism evidence="3 4">
    <name type="scientific">Microseira wollei NIES-4236</name>
    <dbReference type="NCBI Taxonomy" id="2530354"/>
    <lineage>
        <taxon>Bacteria</taxon>
        <taxon>Bacillati</taxon>
        <taxon>Cyanobacteriota</taxon>
        <taxon>Cyanophyceae</taxon>
        <taxon>Oscillatoriophycideae</taxon>
        <taxon>Aerosakkonematales</taxon>
        <taxon>Aerosakkonemataceae</taxon>
        <taxon>Microseira</taxon>
    </lineage>
</organism>
<dbReference type="GO" id="GO:0003677">
    <property type="term" value="F:DNA binding"/>
    <property type="evidence" value="ECO:0007669"/>
    <property type="project" value="UniProtKB-KW"/>
</dbReference>
<dbReference type="AlphaFoldDB" id="A0AAV3XLM8"/>
<evidence type="ECO:0000313" key="3">
    <source>
        <dbReference type="EMBL" id="GET43384.1"/>
    </source>
</evidence>
<evidence type="ECO:0000259" key="2">
    <source>
        <dbReference type="Pfam" id="PF12167"/>
    </source>
</evidence>
<gene>
    <name evidence="3" type="ORF">MiSe_82070</name>
</gene>
<dbReference type="InterPro" id="IPR010998">
    <property type="entry name" value="Integrase_recombinase_N"/>
</dbReference>
<dbReference type="InterPro" id="IPR011010">
    <property type="entry name" value="DNA_brk_join_enz"/>
</dbReference>
<dbReference type="InterPro" id="IPR022000">
    <property type="entry name" value="Min27-like_integrase_DNA_bind"/>
</dbReference>
<dbReference type="SUPFAM" id="SSF56349">
    <property type="entry name" value="DNA breaking-rejoining enzymes"/>
    <property type="match status" value="1"/>
</dbReference>